<keyword evidence="3 6" id="KW-0133">Cell shape</keyword>
<sequence>MAGTTRHDARRRRRSTGAARAGAIACAAVLAAVGITGSALAAEGGGDDLVEGTPCTVTARACVDKDARTAWLIHGGRVTHGPVDIGLGADGQETPKGTFTVQWKNKDHRSAEFGGEPMPYSVFFAPGGIAFHEGDPDHPSAGCVHLRYDDAVTFFEDLQVGDEVQVH</sequence>
<dbReference type="GO" id="GO:0071555">
    <property type="term" value="P:cell wall organization"/>
    <property type="evidence" value="ECO:0007669"/>
    <property type="project" value="UniProtKB-UniRule"/>
</dbReference>
<dbReference type="AlphaFoldDB" id="A0A848DSN7"/>
<feature type="signal peptide" evidence="7">
    <location>
        <begin position="1"/>
        <end position="41"/>
    </location>
</feature>
<evidence type="ECO:0000256" key="5">
    <source>
        <dbReference type="ARBA" id="ARBA00023316"/>
    </source>
</evidence>
<keyword evidence="10" id="KW-1185">Reference proteome</keyword>
<feature type="active site" description="Nucleophile" evidence="6">
    <location>
        <position position="143"/>
    </location>
</feature>
<dbReference type="GO" id="GO:0005576">
    <property type="term" value="C:extracellular region"/>
    <property type="evidence" value="ECO:0007669"/>
    <property type="project" value="TreeGrafter"/>
</dbReference>
<dbReference type="RefSeq" id="WP_169416151.1">
    <property type="nucleotide sequence ID" value="NZ_JAAXKZ010000198.1"/>
</dbReference>
<protein>
    <submittedName>
        <fullName evidence="9">L,D-transpeptidase</fullName>
    </submittedName>
</protein>
<dbReference type="Pfam" id="PF03734">
    <property type="entry name" value="YkuD"/>
    <property type="match status" value="1"/>
</dbReference>
<evidence type="ECO:0000259" key="8">
    <source>
        <dbReference type="PROSITE" id="PS52029"/>
    </source>
</evidence>
<evidence type="ECO:0000256" key="4">
    <source>
        <dbReference type="ARBA" id="ARBA00022984"/>
    </source>
</evidence>
<feature type="active site" description="Proton donor/acceptor" evidence="6">
    <location>
        <position position="132"/>
    </location>
</feature>
<name>A0A848DSN7_9PSEU</name>
<dbReference type="InterPro" id="IPR038063">
    <property type="entry name" value="Transpep_catalytic_dom"/>
</dbReference>
<dbReference type="UniPathway" id="UPA00219"/>
<evidence type="ECO:0000256" key="7">
    <source>
        <dbReference type="SAM" id="SignalP"/>
    </source>
</evidence>
<evidence type="ECO:0000313" key="9">
    <source>
        <dbReference type="EMBL" id="NMH95499.1"/>
    </source>
</evidence>
<keyword evidence="5 6" id="KW-0961">Cell wall biogenesis/degradation</keyword>
<comment type="caution">
    <text evidence="9">The sequence shown here is derived from an EMBL/GenBank/DDBJ whole genome shotgun (WGS) entry which is preliminary data.</text>
</comment>
<accession>A0A848DSN7</accession>
<dbReference type="SUPFAM" id="SSF141523">
    <property type="entry name" value="L,D-transpeptidase catalytic domain-like"/>
    <property type="match status" value="1"/>
</dbReference>
<dbReference type="GO" id="GO:0018104">
    <property type="term" value="P:peptidoglycan-protein cross-linking"/>
    <property type="evidence" value="ECO:0007669"/>
    <property type="project" value="TreeGrafter"/>
</dbReference>
<dbReference type="Gene3D" id="2.40.440.10">
    <property type="entry name" value="L,D-transpeptidase catalytic domain-like"/>
    <property type="match status" value="1"/>
</dbReference>
<organism evidence="9 10">
    <name type="scientific">Pseudonocardia bannensis</name>
    <dbReference type="NCBI Taxonomy" id="630973"/>
    <lineage>
        <taxon>Bacteria</taxon>
        <taxon>Bacillati</taxon>
        <taxon>Actinomycetota</taxon>
        <taxon>Actinomycetes</taxon>
        <taxon>Pseudonocardiales</taxon>
        <taxon>Pseudonocardiaceae</taxon>
        <taxon>Pseudonocardia</taxon>
    </lineage>
</organism>
<evidence type="ECO:0000256" key="2">
    <source>
        <dbReference type="ARBA" id="ARBA00022679"/>
    </source>
</evidence>
<evidence type="ECO:0000256" key="6">
    <source>
        <dbReference type="PROSITE-ProRule" id="PRU01373"/>
    </source>
</evidence>
<evidence type="ECO:0000256" key="1">
    <source>
        <dbReference type="ARBA" id="ARBA00004752"/>
    </source>
</evidence>
<feature type="chain" id="PRO_5032998014" evidence="7">
    <location>
        <begin position="42"/>
        <end position="167"/>
    </location>
</feature>
<evidence type="ECO:0000313" key="10">
    <source>
        <dbReference type="Proteomes" id="UP000586918"/>
    </source>
</evidence>
<dbReference type="PANTHER" id="PTHR30582">
    <property type="entry name" value="L,D-TRANSPEPTIDASE"/>
    <property type="match status" value="1"/>
</dbReference>
<reference evidence="9 10" key="1">
    <citation type="submission" date="2020-04" db="EMBL/GenBank/DDBJ databases">
        <authorList>
            <person name="Klaysubun C."/>
            <person name="Duangmal K."/>
            <person name="Lipun K."/>
        </authorList>
    </citation>
    <scope>NUCLEOTIDE SEQUENCE [LARGE SCALE GENOMIC DNA]</scope>
    <source>
        <strain evidence="9 10">DSM 45300</strain>
    </source>
</reference>
<evidence type="ECO:0000256" key="3">
    <source>
        <dbReference type="ARBA" id="ARBA00022960"/>
    </source>
</evidence>
<keyword evidence="7" id="KW-0732">Signal</keyword>
<comment type="pathway">
    <text evidence="1 6">Cell wall biogenesis; peptidoglycan biosynthesis.</text>
</comment>
<dbReference type="EMBL" id="JAAXKZ010000198">
    <property type="protein sequence ID" value="NMH95499.1"/>
    <property type="molecule type" value="Genomic_DNA"/>
</dbReference>
<keyword evidence="2" id="KW-0808">Transferase</keyword>
<dbReference type="PANTHER" id="PTHR30582:SF33">
    <property type="entry name" value="EXPORTED PROTEIN"/>
    <property type="match status" value="1"/>
</dbReference>
<dbReference type="InterPro" id="IPR005490">
    <property type="entry name" value="LD_TPept_cat_dom"/>
</dbReference>
<dbReference type="GO" id="GO:0071972">
    <property type="term" value="F:peptidoglycan L,D-transpeptidase activity"/>
    <property type="evidence" value="ECO:0007669"/>
    <property type="project" value="TreeGrafter"/>
</dbReference>
<feature type="domain" description="L,D-TPase catalytic" evidence="8">
    <location>
        <begin position="59"/>
        <end position="167"/>
    </location>
</feature>
<dbReference type="PROSITE" id="PS52029">
    <property type="entry name" value="LD_TPASE"/>
    <property type="match status" value="1"/>
</dbReference>
<keyword evidence="4 6" id="KW-0573">Peptidoglycan synthesis</keyword>
<gene>
    <name evidence="9" type="ORF">HF519_28945</name>
</gene>
<dbReference type="GO" id="GO:0016740">
    <property type="term" value="F:transferase activity"/>
    <property type="evidence" value="ECO:0007669"/>
    <property type="project" value="UniProtKB-KW"/>
</dbReference>
<dbReference type="InterPro" id="IPR050979">
    <property type="entry name" value="LD-transpeptidase"/>
</dbReference>
<proteinExistence type="predicted"/>
<dbReference type="Proteomes" id="UP000586918">
    <property type="component" value="Unassembled WGS sequence"/>
</dbReference>
<dbReference type="GO" id="GO:0008360">
    <property type="term" value="P:regulation of cell shape"/>
    <property type="evidence" value="ECO:0007669"/>
    <property type="project" value="UniProtKB-UniRule"/>
</dbReference>
<dbReference type="CDD" id="cd16913">
    <property type="entry name" value="YkuD_like"/>
    <property type="match status" value="1"/>
</dbReference>